<dbReference type="AlphaFoldDB" id="A0A1I0SI06"/>
<sequence length="60" mass="6834">MLARGEFFHHWQAHGLRHGLPRDLRDDLGRGINVIVNGSRREPGQIAGLWQDTCVLPPEH</sequence>
<evidence type="ECO:0000313" key="1">
    <source>
        <dbReference type="EMBL" id="SFA39151.1"/>
    </source>
</evidence>
<dbReference type="Proteomes" id="UP000182312">
    <property type="component" value="Unassembled WGS sequence"/>
</dbReference>
<organism evidence="1 2">
    <name type="scientific">Paracoccus halophilus</name>
    <dbReference type="NCBI Taxonomy" id="376733"/>
    <lineage>
        <taxon>Bacteria</taxon>
        <taxon>Pseudomonadati</taxon>
        <taxon>Pseudomonadota</taxon>
        <taxon>Alphaproteobacteria</taxon>
        <taxon>Rhodobacterales</taxon>
        <taxon>Paracoccaceae</taxon>
        <taxon>Paracoccus</taxon>
    </lineage>
</organism>
<proteinExistence type="predicted"/>
<gene>
    <name evidence="1" type="ORF">SAMN04487972_101253</name>
</gene>
<name>A0A1I0SI06_9RHOB</name>
<evidence type="ECO:0000313" key="2">
    <source>
        <dbReference type="Proteomes" id="UP000182312"/>
    </source>
</evidence>
<keyword evidence="1" id="KW-0808">Transferase</keyword>
<dbReference type="GO" id="GO:0016301">
    <property type="term" value="F:kinase activity"/>
    <property type="evidence" value="ECO:0007669"/>
    <property type="project" value="UniProtKB-KW"/>
</dbReference>
<dbReference type="RefSeq" id="WP_074947992.1">
    <property type="nucleotide sequence ID" value="NZ_FOJO01000001.1"/>
</dbReference>
<dbReference type="EMBL" id="FOJO01000001">
    <property type="protein sequence ID" value="SFA39151.1"/>
    <property type="molecule type" value="Genomic_DNA"/>
</dbReference>
<protein>
    <submittedName>
        <fullName evidence="1">Thymidine phosphorylase/ribose 1,5-bisphosphokinase</fullName>
    </submittedName>
</protein>
<accession>A0A1I0SI06</accession>
<keyword evidence="1" id="KW-0418">Kinase</keyword>
<dbReference type="OrthoDB" id="341217at2"/>
<reference evidence="1 2" key="1">
    <citation type="submission" date="2016-10" db="EMBL/GenBank/DDBJ databases">
        <authorList>
            <person name="de Groot N.N."/>
        </authorList>
    </citation>
    <scope>NUCLEOTIDE SEQUENCE [LARGE SCALE GENOMIC DNA]</scope>
    <source>
        <strain evidence="1 2">CGMCC 1.6117</strain>
    </source>
</reference>